<evidence type="ECO:0000313" key="12">
    <source>
        <dbReference type="Proteomes" id="UP001318040"/>
    </source>
</evidence>
<dbReference type="InterPro" id="IPR045851">
    <property type="entry name" value="AMP-bd_C_sf"/>
</dbReference>
<keyword evidence="12" id="KW-1185">Reference proteome</keyword>
<dbReference type="EC" id="6.2.1.2" evidence="5"/>
<sequence>MLPLLRPPLLRLPYRGLPRAAARSTLHRALHASRGLCSTGPVQGPKNEEGAEDAGLGGAGGATPARLSWSYVHGASQCPLLGSTLGASLELAARAQPQRALLICAERRAEFTYSHLLERADRMAAGLLALGVTRGDRLGIWGPNSAEWALTALAAARAGIVLVNINPAYQPQELEFALKKVGCKGIVSAVEFKGRNYLDLLTQLCPELPSSCPGDLHSARLPDLRVVISLVEGEPNPGALSLREVEGRATPGLEAERHAIHSALSCDDPINIQYTSGTTGQPKGATLTHHNILNNAHLLGERMGYHWRDVRVALPVPLYHCFGLVAGLLSCVAHSGTLVLPSAAYSARATLTAIQTHRCTVLYGTPTMFVDMLNDPDFHSFDLSSLQTGVVAGSPCPPELFRRVVDSMKLPDFVNAYGTTENSPVTFCGFPRDGLTTKIDTVGRVLQHLEAKVVGPGSSPPLRVGEQGELCVRGHCVMRGYWGDSVKTRECITPDGWYHTGDVAVMDELGYCRIVGRLKDLIIRGGENVYPAEVEALLHTHPSVLEAQVVGVFDERMGEEACACLRLQPGVAALSARDLHSFCNTKIAHFKIPKYVEIVDSYPLTVTGKIQKFKLREQMEKKLGLK</sequence>
<keyword evidence="2" id="KW-0436">Ligase</keyword>
<dbReference type="Pfam" id="PF00501">
    <property type="entry name" value="AMP-binding"/>
    <property type="match status" value="1"/>
</dbReference>
<dbReference type="SUPFAM" id="SSF56801">
    <property type="entry name" value="Acetyl-CoA synthetase-like"/>
    <property type="match status" value="1"/>
</dbReference>
<accession>A0AAJ7UI59</accession>
<dbReference type="GO" id="GO:0006631">
    <property type="term" value="P:fatty acid metabolic process"/>
    <property type="evidence" value="ECO:0007669"/>
    <property type="project" value="TreeGrafter"/>
</dbReference>
<dbReference type="RefSeq" id="XP_032835695.1">
    <property type="nucleotide sequence ID" value="XM_032979804.1"/>
</dbReference>
<dbReference type="InterPro" id="IPR020845">
    <property type="entry name" value="AMP-binding_CS"/>
</dbReference>
<dbReference type="PROSITE" id="PS00455">
    <property type="entry name" value="AMP_BINDING"/>
    <property type="match status" value="1"/>
</dbReference>
<organism evidence="12 13">
    <name type="scientific">Petromyzon marinus</name>
    <name type="common">Sea lamprey</name>
    <dbReference type="NCBI Taxonomy" id="7757"/>
    <lineage>
        <taxon>Eukaryota</taxon>
        <taxon>Metazoa</taxon>
        <taxon>Chordata</taxon>
        <taxon>Craniata</taxon>
        <taxon>Vertebrata</taxon>
        <taxon>Cyclostomata</taxon>
        <taxon>Hyperoartia</taxon>
        <taxon>Petromyzontiformes</taxon>
        <taxon>Petromyzontidae</taxon>
        <taxon>Petromyzon</taxon>
    </lineage>
</organism>
<evidence type="ECO:0000256" key="9">
    <source>
        <dbReference type="SAM" id="MobiDB-lite"/>
    </source>
</evidence>
<dbReference type="KEGG" id="pmrn:116957568"/>
<comment type="catalytic activity">
    <reaction evidence="8">
        <text>a medium-chain fatty acid + ATP + CoA = a medium-chain fatty acyl-CoA + AMP + diphosphate</text>
        <dbReference type="Rhea" id="RHEA:48340"/>
        <dbReference type="ChEBI" id="CHEBI:30616"/>
        <dbReference type="ChEBI" id="CHEBI:33019"/>
        <dbReference type="ChEBI" id="CHEBI:57287"/>
        <dbReference type="ChEBI" id="CHEBI:59558"/>
        <dbReference type="ChEBI" id="CHEBI:90546"/>
        <dbReference type="ChEBI" id="CHEBI:456215"/>
        <dbReference type="EC" id="6.2.1.2"/>
    </reaction>
</comment>
<dbReference type="PANTHER" id="PTHR43201">
    <property type="entry name" value="ACYL-COA SYNTHETASE"/>
    <property type="match status" value="1"/>
</dbReference>
<evidence type="ECO:0000256" key="4">
    <source>
        <dbReference type="ARBA" id="ARBA00037247"/>
    </source>
</evidence>
<evidence type="ECO:0000256" key="1">
    <source>
        <dbReference type="ARBA" id="ARBA00006432"/>
    </source>
</evidence>
<feature type="domain" description="AMP-binding enzyme C-terminal" evidence="11">
    <location>
        <begin position="533"/>
        <end position="609"/>
    </location>
</feature>
<dbReference type="PANTHER" id="PTHR43201:SF5">
    <property type="entry name" value="MEDIUM-CHAIN ACYL-COA LIGASE ACSF2, MITOCHONDRIAL"/>
    <property type="match status" value="1"/>
</dbReference>
<evidence type="ECO:0000256" key="2">
    <source>
        <dbReference type="ARBA" id="ARBA00022598"/>
    </source>
</evidence>
<comment type="catalytic activity">
    <reaction evidence="7">
        <text>octanoate + ATP + CoA = octanoyl-CoA + AMP + diphosphate</text>
        <dbReference type="Rhea" id="RHEA:33631"/>
        <dbReference type="ChEBI" id="CHEBI:25646"/>
        <dbReference type="ChEBI" id="CHEBI:30616"/>
        <dbReference type="ChEBI" id="CHEBI:33019"/>
        <dbReference type="ChEBI" id="CHEBI:57287"/>
        <dbReference type="ChEBI" id="CHEBI:57386"/>
        <dbReference type="ChEBI" id="CHEBI:456215"/>
    </reaction>
</comment>
<feature type="domain" description="AMP-dependent synthetase/ligase" evidence="10">
    <location>
        <begin position="90"/>
        <end position="482"/>
    </location>
</feature>
<gene>
    <name evidence="13" type="primary">LOC116957568</name>
</gene>
<evidence type="ECO:0000256" key="6">
    <source>
        <dbReference type="ARBA" id="ARBA00039638"/>
    </source>
</evidence>
<name>A0AAJ7UI59_PETMA</name>
<dbReference type="FunFam" id="3.40.50.12780:FF:000003">
    <property type="entry name" value="Long-chain-fatty-acid--CoA ligase FadD"/>
    <property type="match status" value="1"/>
</dbReference>
<dbReference type="AlphaFoldDB" id="A0AAJ7UI59"/>
<comment type="function">
    <text evidence="4">Acyl-CoA synthases catalyze the initial reaction in fatty acid metabolism, by forming a thioester with CoA. Has some preference toward medium-chain substrates. Plays a role in adipocyte differentiation.</text>
</comment>
<feature type="region of interest" description="Disordered" evidence="9">
    <location>
        <begin position="37"/>
        <end position="59"/>
    </location>
</feature>
<proteinExistence type="inferred from homology"/>
<reference evidence="13" key="1">
    <citation type="submission" date="2025-08" db="UniProtKB">
        <authorList>
            <consortium name="RefSeq"/>
        </authorList>
    </citation>
    <scope>IDENTIFICATION</scope>
    <source>
        <tissue evidence="13">Sperm</tissue>
    </source>
</reference>
<dbReference type="GO" id="GO:0031956">
    <property type="term" value="F:medium-chain fatty acid-CoA ligase activity"/>
    <property type="evidence" value="ECO:0007669"/>
    <property type="project" value="UniProtKB-EC"/>
</dbReference>
<dbReference type="Gene3D" id="3.30.300.30">
    <property type="match status" value="1"/>
</dbReference>
<dbReference type="Gene3D" id="3.40.50.12780">
    <property type="entry name" value="N-terminal domain of ligase-like"/>
    <property type="match status" value="1"/>
</dbReference>
<dbReference type="InterPro" id="IPR042099">
    <property type="entry name" value="ANL_N_sf"/>
</dbReference>
<dbReference type="FunFam" id="3.30.300.30:FF:000008">
    <property type="entry name" value="2,3-dihydroxybenzoate-AMP ligase"/>
    <property type="match status" value="1"/>
</dbReference>
<evidence type="ECO:0000256" key="5">
    <source>
        <dbReference type="ARBA" id="ARBA00039009"/>
    </source>
</evidence>
<evidence type="ECO:0000256" key="8">
    <source>
        <dbReference type="ARBA" id="ARBA00048277"/>
    </source>
</evidence>
<evidence type="ECO:0000256" key="3">
    <source>
        <dbReference type="ARBA" id="ARBA00023098"/>
    </source>
</evidence>
<dbReference type="CDD" id="cd05917">
    <property type="entry name" value="FACL_like_2"/>
    <property type="match status" value="1"/>
</dbReference>
<evidence type="ECO:0000313" key="13">
    <source>
        <dbReference type="RefSeq" id="XP_032835695.1"/>
    </source>
</evidence>
<dbReference type="Proteomes" id="UP001318040">
    <property type="component" value="Chromosome 77"/>
</dbReference>
<dbReference type="Pfam" id="PF13193">
    <property type="entry name" value="AMP-binding_C"/>
    <property type="match status" value="1"/>
</dbReference>
<protein>
    <recommendedName>
        <fullName evidence="6">Medium-chain acyl-CoA ligase ACSF2, mitochondrial</fullName>
        <ecNumber evidence="5">6.2.1.2</ecNumber>
    </recommendedName>
</protein>
<keyword evidence="3" id="KW-0443">Lipid metabolism</keyword>
<dbReference type="InterPro" id="IPR000873">
    <property type="entry name" value="AMP-dep_synth/lig_dom"/>
</dbReference>
<dbReference type="InterPro" id="IPR025110">
    <property type="entry name" value="AMP-bd_C"/>
</dbReference>
<comment type="similarity">
    <text evidence="1">Belongs to the ATP-dependent AMP-binding enzyme family.</text>
</comment>
<evidence type="ECO:0000259" key="10">
    <source>
        <dbReference type="Pfam" id="PF00501"/>
    </source>
</evidence>
<evidence type="ECO:0000256" key="7">
    <source>
        <dbReference type="ARBA" id="ARBA00047319"/>
    </source>
</evidence>
<evidence type="ECO:0000259" key="11">
    <source>
        <dbReference type="Pfam" id="PF13193"/>
    </source>
</evidence>